<proteinExistence type="predicted"/>
<evidence type="ECO:0000256" key="1">
    <source>
        <dbReference type="ARBA" id="ARBA00004141"/>
    </source>
</evidence>
<dbReference type="Proteomes" id="UP001609219">
    <property type="component" value="Unassembled WGS sequence"/>
</dbReference>
<name>A0ABW7K707_9NOCA</name>
<keyword evidence="4 5" id="KW-0472">Membrane</keyword>
<evidence type="ECO:0000256" key="2">
    <source>
        <dbReference type="ARBA" id="ARBA00022692"/>
    </source>
</evidence>
<evidence type="ECO:0000256" key="5">
    <source>
        <dbReference type="SAM" id="Phobius"/>
    </source>
</evidence>
<gene>
    <name evidence="7" type="ORF">ACHIRB_13490</name>
</gene>
<evidence type="ECO:0000256" key="3">
    <source>
        <dbReference type="ARBA" id="ARBA00022989"/>
    </source>
</evidence>
<sequence length="165" mass="17338">MNLTMRRTPPHTSKKGGSKMLVAEPALRQLRAFDLHGNHAFAQLVRFAMVGVVSNIVYFVLFVALRPEGVMTANLVGAAVSTALANELHRRVTFGAAHRVGWLAAQWESGGLAIVGLITSSVALGALEIAFPDASAMTAGAFVIAVGAAVGGVRFLLLRGWVFAA</sequence>
<reference evidence="7 8" key="1">
    <citation type="submission" date="2024-10" db="EMBL/GenBank/DDBJ databases">
        <authorList>
            <person name="Riesco R."/>
        </authorList>
    </citation>
    <scope>NUCLEOTIDE SEQUENCE [LARGE SCALE GENOMIC DNA]</scope>
    <source>
        <strain evidence="7 8">NCIMB 15450</strain>
    </source>
</reference>
<feature type="transmembrane region" description="Helical" evidence="5">
    <location>
        <begin position="137"/>
        <end position="157"/>
    </location>
</feature>
<comment type="caution">
    <text evidence="7">The sequence shown here is derived from an EMBL/GenBank/DDBJ whole genome shotgun (WGS) entry which is preliminary data.</text>
</comment>
<dbReference type="Pfam" id="PF04138">
    <property type="entry name" value="GtrA_DPMS_TM"/>
    <property type="match status" value="1"/>
</dbReference>
<keyword evidence="3 5" id="KW-1133">Transmembrane helix</keyword>
<organism evidence="7 8">
    <name type="scientific">Antrihabitans spumae</name>
    <dbReference type="NCBI Taxonomy" id="3373370"/>
    <lineage>
        <taxon>Bacteria</taxon>
        <taxon>Bacillati</taxon>
        <taxon>Actinomycetota</taxon>
        <taxon>Actinomycetes</taxon>
        <taxon>Mycobacteriales</taxon>
        <taxon>Nocardiaceae</taxon>
        <taxon>Antrihabitans</taxon>
    </lineage>
</organism>
<evidence type="ECO:0000313" key="8">
    <source>
        <dbReference type="Proteomes" id="UP001609219"/>
    </source>
</evidence>
<keyword evidence="2 5" id="KW-0812">Transmembrane</keyword>
<accession>A0ABW7K707</accession>
<evidence type="ECO:0000313" key="7">
    <source>
        <dbReference type="EMBL" id="MFH5229571.1"/>
    </source>
</evidence>
<evidence type="ECO:0000256" key="4">
    <source>
        <dbReference type="ARBA" id="ARBA00023136"/>
    </source>
</evidence>
<dbReference type="InterPro" id="IPR007267">
    <property type="entry name" value="GtrA_DPMS_TM"/>
</dbReference>
<dbReference type="EMBL" id="JBIMSN010000057">
    <property type="protein sequence ID" value="MFH5229571.1"/>
    <property type="molecule type" value="Genomic_DNA"/>
</dbReference>
<evidence type="ECO:0000259" key="6">
    <source>
        <dbReference type="Pfam" id="PF04138"/>
    </source>
</evidence>
<feature type="transmembrane region" description="Helical" evidence="5">
    <location>
        <begin position="110"/>
        <end position="131"/>
    </location>
</feature>
<keyword evidence="8" id="KW-1185">Reference proteome</keyword>
<feature type="transmembrane region" description="Helical" evidence="5">
    <location>
        <begin position="44"/>
        <end position="65"/>
    </location>
</feature>
<feature type="domain" description="GtrA/DPMS transmembrane" evidence="6">
    <location>
        <begin position="46"/>
        <end position="163"/>
    </location>
</feature>
<comment type="subcellular location">
    <subcellularLocation>
        <location evidence="1">Membrane</location>
        <topology evidence="1">Multi-pass membrane protein</topology>
    </subcellularLocation>
</comment>
<protein>
    <submittedName>
        <fullName evidence="7">GtrA family protein</fullName>
    </submittedName>
</protein>